<dbReference type="SUPFAM" id="SSF81324">
    <property type="entry name" value="Voltage-gated potassium channels"/>
    <property type="match status" value="2"/>
</dbReference>
<keyword evidence="5" id="KW-0175">Coiled coil</keyword>
<dbReference type="Gene3D" id="1.20.120.350">
    <property type="entry name" value="Voltage-gated potassium channels. Chain C"/>
    <property type="match status" value="2"/>
</dbReference>
<dbReference type="InterPro" id="IPR005821">
    <property type="entry name" value="Ion_trans_dom"/>
</dbReference>
<keyword evidence="4 6" id="KW-0472">Membrane</keyword>
<proteinExistence type="predicted"/>
<evidence type="ECO:0000256" key="6">
    <source>
        <dbReference type="SAM" id="Phobius"/>
    </source>
</evidence>
<feature type="transmembrane region" description="Helical" evidence="6">
    <location>
        <begin position="187"/>
        <end position="210"/>
    </location>
</feature>
<feature type="transmembrane region" description="Helical" evidence="6">
    <location>
        <begin position="337"/>
        <end position="362"/>
    </location>
</feature>
<evidence type="ECO:0000256" key="4">
    <source>
        <dbReference type="ARBA" id="ARBA00023136"/>
    </source>
</evidence>
<sequence>MASENAEEPIGPRERVRQMVDSAPFNNAIFAVIILNVVALILGQSETLTGEFSDIFVGIHKFSLGVFVLEMALKLYAYRGSFFRSPWNIFDLVIVIVALVPAIGNMSMLRLVRVARALRLVSAYRSLNSQDAALEELEGLDPNSARARIRAVLERPEARNFILAVIVLNGFLLGVTTSQKLSQESLLIVEIIDKIVILIFVVEMLLKLYAYRMRFFASAWNLFDLVVVIVSLLPQTDTLSVLRGMRVIRALRVMSAIPQMREVVMALVDALPGMGAVTLLLGVIYYIFGIMATLWFGEAFPQWFGTLGESLYSLFQIMTLESWSMGIVRPVMEVFPWAWAFFVPFITMTAFAVLNLFIGILVNAMQAAVEAETEEELERLRDLVRTENAAVAEQIEAMHEDIRRLSIQLAEAQDRGPHGGA</sequence>
<feature type="coiled-coil region" evidence="5">
    <location>
        <begin position="370"/>
        <end position="415"/>
    </location>
</feature>
<feature type="domain" description="Ion transport" evidence="7">
    <location>
        <begin position="24"/>
        <end position="127"/>
    </location>
</feature>
<evidence type="ECO:0000259" key="7">
    <source>
        <dbReference type="Pfam" id="PF00520"/>
    </source>
</evidence>
<dbReference type="EMBL" id="BSYI01000004">
    <property type="protein sequence ID" value="GMG81605.1"/>
    <property type="molecule type" value="Genomic_DNA"/>
</dbReference>
<keyword evidence="3 6" id="KW-1133">Transmembrane helix</keyword>
<evidence type="ECO:0000313" key="9">
    <source>
        <dbReference type="Proteomes" id="UP001239909"/>
    </source>
</evidence>
<dbReference type="InterPro" id="IPR027359">
    <property type="entry name" value="Volt_channel_dom_sf"/>
</dbReference>
<keyword evidence="2 6" id="KW-0812">Transmembrane</keyword>
<feature type="transmembrane region" description="Helical" evidence="6">
    <location>
        <begin position="89"/>
        <end position="112"/>
    </location>
</feature>
<feature type="transmembrane region" description="Helical" evidence="6">
    <location>
        <begin position="263"/>
        <end position="288"/>
    </location>
</feature>
<name>A0ABQ6LH98_9RHOB</name>
<dbReference type="PANTHER" id="PTHR10037">
    <property type="entry name" value="VOLTAGE-GATED CATION CHANNEL CALCIUM AND SODIUM"/>
    <property type="match status" value="1"/>
</dbReference>
<feature type="transmembrane region" description="Helical" evidence="6">
    <location>
        <begin position="23"/>
        <end position="43"/>
    </location>
</feature>
<feature type="domain" description="Ion transport" evidence="7">
    <location>
        <begin position="160"/>
        <end position="370"/>
    </location>
</feature>
<evidence type="ECO:0000256" key="2">
    <source>
        <dbReference type="ARBA" id="ARBA00022692"/>
    </source>
</evidence>
<accession>A0ABQ6LH98</accession>
<reference evidence="8 9" key="1">
    <citation type="submission" date="2023-04" db="EMBL/GenBank/DDBJ databases">
        <title>Marinoamorphus aggregata gen. nov., sp. Nov., isolate from tissue of brittle star Ophioplocus japonicus.</title>
        <authorList>
            <person name="Kawano K."/>
            <person name="Sawayama S."/>
            <person name="Nakagawa S."/>
        </authorList>
    </citation>
    <scope>NUCLEOTIDE SEQUENCE [LARGE SCALE GENOMIC DNA]</scope>
    <source>
        <strain evidence="8 9">NKW23</strain>
    </source>
</reference>
<evidence type="ECO:0000256" key="1">
    <source>
        <dbReference type="ARBA" id="ARBA00004141"/>
    </source>
</evidence>
<dbReference type="Gene3D" id="1.10.287.70">
    <property type="match status" value="1"/>
</dbReference>
<protein>
    <recommendedName>
        <fullName evidence="7">Ion transport domain-containing protein</fullName>
    </recommendedName>
</protein>
<evidence type="ECO:0000313" key="8">
    <source>
        <dbReference type="EMBL" id="GMG81605.1"/>
    </source>
</evidence>
<comment type="subcellular location">
    <subcellularLocation>
        <location evidence="1">Membrane</location>
        <topology evidence="1">Multi-pass membrane protein</topology>
    </subcellularLocation>
</comment>
<dbReference type="Proteomes" id="UP001239909">
    <property type="component" value="Unassembled WGS sequence"/>
</dbReference>
<dbReference type="PANTHER" id="PTHR10037:SF62">
    <property type="entry name" value="SODIUM CHANNEL PROTEIN 60E"/>
    <property type="match status" value="1"/>
</dbReference>
<evidence type="ECO:0000256" key="3">
    <source>
        <dbReference type="ARBA" id="ARBA00022989"/>
    </source>
</evidence>
<feature type="transmembrane region" description="Helical" evidence="6">
    <location>
        <begin position="158"/>
        <end position="175"/>
    </location>
</feature>
<gene>
    <name evidence="8" type="ORF">LNKW23_08180</name>
</gene>
<organism evidence="8 9">
    <name type="scientific">Paralimibaculum aggregatum</name>
    <dbReference type="NCBI Taxonomy" id="3036245"/>
    <lineage>
        <taxon>Bacteria</taxon>
        <taxon>Pseudomonadati</taxon>
        <taxon>Pseudomonadota</taxon>
        <taxon>Alphaproteobacteria</taxon>
        <taxon>Rhodobacterales</taxon>
        <taxon>Paracoccaceae</taxon>
        <taxon>Paralimibaculum</taxon>
    </lineage>
</organism>
<keyword evidence="9" id="KW-1185">Reference proteome</keyword>
<feature type="transmembrane region" description="Helical" evidence="6">
    <location>
        <begin position="222"/>
        <end position="242"/>
    </location>
</feature>
<feature type="transmembrane region" description="Helical" evidence="6">
    <location>
        <begin position="55"/>
        <end position="77"/>
    </location>
</feature>
<evidence type="ECO:0000256" key="5">
    <source>
        <dbReference type="SAM" id="Coils"/>
    </source>
</evidence>
<comment type="caution">
    <text evidence="8">The sequence shown here is derived from an EMBL/GenBank/DDBJ whole genome shotgun (WGS) entry which is preliminary data.</text>
</comment>
<dbReference type="InterPro" id="IPR043203">
    <property type="entry name" value="VGCC_Ca_Na"/>
</dbReference>
<dbReference type="Pfam" id="PF00520">
    <property type="entry name" value="Ion_trans"/>
    <property type="match status" value="2"/>
</dbReference>
<dbReference type="RefSeq" id="WP_352231050.1">
    <property type="nucleotide sequence ID" value="NZ_BSYI01000004.1"/>
</dbReference>